<keyword evidence="2" id="KW-0489">Methyltransferase</keyword>
<dbReference type="Gene3D" id="3.40.50.150">
    <property type="entry name" value="Vaccinia Virus protein VP39"/>
    <property type="match status" value="1"/>
</dbReference>
<dbReference type="PANTHER" id="PTHR43861">
    <property type="entry name" value="TRANS-ACONITATE 2-METHYLTRANSFERASE-RELATED"/>
    <property type="match status" value="1"/>
</dbReference>
<evidence type="ECO:0000259" key="1">
    <source>
        <dbReference type="Pfam" id="PF13847"/>
    </source>
</evidence>
<sequence length="255" mass="29990">MKNEIEKNWDEMSKAYENFTEDEESYSYTIEWPCIKKILPNLQGKRILDLGCGTGRFDFLFEKENPISMLGLDISEEMLDIAKEKSVNRNSKVEFIKGDISNFNTYIDEKFDFIFSSTVFHYISDLKGLFNNIYNALNEKGICIVSVMNPVYTAQYPIDKNGKFPSDDEWIVKYLDKSKRAYIQPWIEYNDKIKDFLSTSYHHTFGDYLNAIISAGLKIERVEEPYPPEKWKQNNYGRYNSFIETPSYMILKLSK</sequence>
<dbReference type="CDD" id="cd02440">
    <property type="entry name" value="AdoMet_MTases"/>
    <property type="match status" value="1"/>
</dbReference>
<dbReference type="InterPro" id="IPR029063">
    <property type="entry name" value="SAM-dependent_MTases_sf"/>
</dbReference>
<evidence type="ECO:0000313" key="3">
    <source>
        <dbReference type="Proteomes" id="UP000192468"/>
    </source>
</evidence>
<evidence type="ECO:0000313" key="2">
    <source>
        <dbReference type="EMBL" id="SMC27837.1"/>
    </source>
</evidence>
<keyword evidence="2" id="KW-0808">Transferase</keyword>
<dbReference type="RefSeq" id="WP_084117339.1">
    <property type="nucleotide sequence ID" value="NZ_FWXH01000020.1"/>
</dbReference>
<dbReference type="STRING" id="1121291.SAMN02745134_03314"/>
<protein>
    <submittedName>
        <fullName evidence="2">Methyltransferase domain-containing protein</fullName>
    </submittedName>
</protein>
<dbReference type="GO" id="GO:0008168">
    <property type="term" value="F:methyltransferase activity"/>
    <property type="evidence" value="ECO:0007669"/>
    <property type="project" value="UniProtKB-KW"/>
</dbReference>
<feature type="domain" description="Methyltransferase" evidence="1">
    <location>
        <begin position="43"/>
        <end position="149"/>
    </location>
</feature>
<organism evidence="2 3">
    <name type="scientific">Clostridium acidisoli DSM 12555</name>
    <dbReference type="NCBI Taxonomy" id="1121291"/>
    <lineage>
        <taxon>Bacteria</taxon>
        <taxon>Bacillati</taxon>
        <taxon>Bacillota</taxon>
        <taxon>Clostridia</taxon>
        <taxon>Eubacteriales</taxon>
        <taxon>Clostridiaceae</taxon>
        <taxon>Clostridium</taxon>
    </lineage>
</organism>
<dbReference type="EMBL" id="FWXH01000020">
    <property type="protein sequence ID" value="SMC27837.1"/>
    <property type="molecule type" value="Genomic_DNA"/>
</dbReference>
<dbReference type="PANTHER" id="PTHR43861:SF1">
    <property type="entry name" value="TRANS-ACONITATE 2-METHYLTRANSFERASE"/>
    <property type="match status" value="1"/>
</dbReference>
<dbReference type="GO" id="GO:0032259">
    <property type="term" value="P:methylation"/>
    <property type="evidence" value="ECO:0007669"/>
    <property type="project" value="UniProtKB-KW"/>
</dbReference>
<keyword evidence="3" id="KW-1185">Reference proteome</keyword>
<name>A0A1W1XVB9_9CLOT</name>
<dbReference type="InterPro" id="IPR025714">
    <property type="entry name" value="Methyltranfer_dom"/>
</dbReference>
<proteinExistence type="predicted"/>
<dbReference type="SUPFAM" id="SSF53335">
    <property type="entry name" value="S-adenosyl-L-methionine-dependent methyltransferases"/>
    <property type="match status" value="1"/>
</dbReference>
<gene>
    <name evidence="2" type="ORF">SAMN02745134_03314</name>
</gene>
<dbReference type="OrthoDB" id="9791837at2"/>
<accession>A0A1W1XVB9</accession>
<reference evidence="2 3" key="1">
    <citation type="submission" date="2017-04" db="EMBL/GenBank/DDBJ databases">
        <authorList>
            <person name="Afonso C.L."/>
            <person name="Miller P.J."/>
            <person name="Scott M.A."/>
            <person name="Spackman E."/>
            <person name="Goraichik I."/>
            <person name="Dimitrov K.M."/>
            <person name="Suarez D.L."/>
            <person name="Swayne D.E."/>
        </authorList>
    </citation>
    <scope>NUCLEOTIDE SEQUENCE [LARGE SCALE GENOMIC DNA]</scope>
    <source>
        <strain evidence="2 3">DSM 12555</strain>
    </source>
</reference>
<dbReference type="Pfam" id="PF13847">
    <property type="entry name" value="Methyltransf_31"/>
    <property type="match status" value="1"/>
</dbReference>
<dbReference type="AlphaFoldDB" id="A0A1W1XVB9"/>
<dbReference type="Proteomes" id="UP000192468">
    <property type="component" value="Unassembled WGS sequence"/>
</dbReference>